<name>A0A7S0K9J1_9STRA</name>
<evidence type="ECO:0000313" key="1">
    <source>
        <dbReference type="EMBL" id="CAD8573950.1"/>
    </source>
</evidence>
<protein>
    <submittedName>
        <fullName evidence="1">Uncharacterized protein</fullName>
    </submittedName>
</protein>
<dbReference type="EMBL" id="HBEU01000131">
    <property type="protein sequence ID" value="CAD8573950.1"/>
    <property type="molecule type" value="Transcribed_RNA"/>
</dbReference>
<sequence>MSVQREENSQGEIETTAFATIKSISPSEPFVSFDRVINVPPNDSSNGNFRWKLEHDLRLAFSAQERATDESYSAGNTFFIDTKAAPRCFLEALAQHIYKLHVRDGTDDKLDDSEFVSGVEWWTLVLDDDEDNGSDSDDNNDLDDDMCEVGLHYDADYGLEAQTNGNIVVHPLIATVTYFSNYGAPTCIFDSIRGSDTICSSNPMQGSVHNIERIFCSAPKLGKHIAFEGSLVHGAPSTIFQSPLAHEKSEDADRNHERKKLKIVGKEEILRRVRLTFLANIWLGHRPIDADPLPPSIVNNMKLKACDLRIRNEEDEEKNEGTMKKRASTSDVLEDRATWAADLSIKQTVGIVKASKSHDINNNIEAEIGGRSCKICFERMIPKNCLNYGQSIIGYWNSGSCILRVGELNSDCSEDEN</sequence>
<proteinExistence type="predicted"/>
<dbReference type="AlphaFoldDB" id="A0A7S0K9J1"/>
<gene>
    <name evidence="1" type="ORF">LDAN0322_LOCUS94</name>
</gene>
<organism evidence="1">
    <name type="scientific">Leptocylindrus aporus</name>
    <dbReference type="NCBI Taxonomy" id="1398097"/>
    <lineage>
        <taxon>Eukaryota</taxon>
        <taxon>Sar</taxon>
        <taxon>Stramenopiles</taxon>
        <taxon>Ochrophyta</taxon>
        <taxon>Bacillariophyta</taxon>
        <taxon>Coscinodiscophyceae</taxon>
        <taxon>Chaetocerotophycidae</taxon>
        <taxon>Leptocylindrales</taxon>
        <taxon>Leptocylindraceae</taxon>
        <taxon>Leptocylindrus</taxon>
    </lineage>
</organism>
<reference evidence="1" key="1">
    <citation type="submission" date="2021-01" db="EMBL/GenBank/DDBJ databases">
        <authorList>
            <person name="Corre E."/>
            <person name="Pelletier E."/>
            <person name="Niang G."/>
            <person name="Scheremetjew M."/>
            <person name="Finn R."/>
            <person name="Kale V."/>
            <person name="Holt S."/>
            <person name="Cochrane G."/>
            <person name="Meng A."/>
            <person name="Brown T."/>
            <person name="Cohen L."/>
        </authorList>
    </citation>
    <scope>NUCLEOTIDE SEQUENCE</scope>
    <source>
        <strain evidence="1">B651</strain>
    </source>
</reference>
<accession>A0A7S0K9J1</accession>